<dbReference type="NCBIfam" id="TIGR00344">
    <property type="entry name" value="alaS"/>
    <property type="match status" value="1"/>
</dbReference>
<feature type="domain" description="Alanyl-transfer RNA synthetases family profile" evidence="13">
    <location>
        <begin position="4"/>
        <end position="767"/>
    </location>
</feature>
<comment type="domain">
    <text evidence="12">Consists of three domains; the N-terminal catalytic domain, the editing domain and the C-terminal C-Ala domain. The editing domain removes incorrectly charged amino acids, while the C-Ala domain, along with tRNA(Ala), serves as a bridge to cooperatively bring together the editing and aminoacylation centers thus stimulating deacylation of misacylated tRNAs.</text>
</comment>
<dbReference type="HAMAP" id="MF_00036_B">
    <property type="entry name" value="Ala_tRNA_synth_B"/>
    <property type="match status" value="1"/>
</dbReference>
<dbReference type="GeneID" id="39986546"/>
<dbReference type="Gene3D" id="2.40.30.130">
    <property type="match status" value="1"/>
</dbReference>
<dbReference type="GO" id="GO:0005524">
    <property type="term" value="F:ATP binding"/>
    <property type="evidence" value="ECO:0007669"/>
    <property type="project" value="UniProtKB-UniRule"/>
</dbReference>
<dbReference type="SUPFAM" id="SSF101353">
    <property type="entry name" value="Putative anticodon-binding domain of alanyl-tRNA synthetase (AlaRS)"/>
    <property type="match status" value="1"/>
</dbReference>
<evidence type="ECO:0000256" key="5">
    <source>
        <dbReference type="ARBA" id="ARBA00022741"/>
    </source>
</evidence>
<evidence type="ECO:0000256" key="11">
    <source>
        <dbReference type="ARBA" id="ARBA00048300"/>
    </source>
</evidence>
<dbReference type="PRINTS" id="PR00980">
    <property type="entry name" value="TRNASYNTHALA"/>
</dbReference>
<dbReference type="GO" id="GO:0004813">
    <property type="term" value="F:alanine-tRNA ligase activity"/>
    <property type="evidence" value="ECO:0007669"/>
    <property type="project" value="UniProtKB-UniRule"/>
</dbReference>
<feature type="binding site" evidence="12">
    <location>
        <position position="598"/>
    </location>
    <ligand>
        <name>Zn(2+)</name>
        <dbReference type="ChEBI" id="CHEBI:29105"/>
    </ligand>
</feature>
<evidence type="ECO:0000313" key="15">
    <source>
        <dbReference type="Proteomes" id="UP000192257"/>
    </source>
</evidence>
<dbReference type="InterPro" id="IPR009000">
    <property type="entry name" value="Transl_B-barrel_sf"/>
</dbReference>
<keyword evidence="8 12" id="KW-0694">RNA-binding</keyword>
<dbReference type="InterPro" id="IPR023033">
    <property type="entry name" value="Ala_tRNA_ligase_euk/bac"/>
</dbReference>
<dbReference type="FunFam" id="2.40.30.130:FF:000015">
    <property type="entry name" value="Alanine--tRNA ligase"/>
    <property type="match status" value="1"/>
</dbReference>
<name>A0A1X0NTI7_9TRYP</name>
<evidence type="ECO:0000256" key="1">
    <source>
        <dbReference type="ARBA" id="ARBA00008429"/>
    </source>
</evidence>
<keyword evidence="5 12" id="KW-0547">Nucleotide-binding</keyword>
<dbReference type="GO" id="GO:0008270">
    <property type="term" value="F:zinc ion binding"/>
    <property type="evidence" value="ECO:0007669"/>
    <property type="project" value="UniProtKB-UniRule"/>
</dbReference>
<comment type="subcellular location">
    <subcellularLocation>
        <location evidence="12">Mitochondrion</location>
    </subcellularLocation>
    <subcellularLocation>
        <location evidence="12">Cytoplasm</location>
    </subcellularLocation>
</comment>
<comment type="function">
    <text evidence="12">Catalyzes the attachment of alanine to tRNA(Ala) in a two-step reaction: alanine is first activated by ATP to form Ala-AMP and then transferred to the acceptor end of tRNA(Ala). Also edits incorrectly charged tRNA(Ala) via its editing domain.</text>
</comment>
<comment type="similarity">
    <text evidence="1">Belongs to the class-II aminoacyl-tRNA synthetase family. Alax-L subfamily.</text>
</comment>
<dbReference type="InterPro" id="IPR018162">
    <property type="entry name" value="Ala-tRNA-ligase_IIc_anticod-bd"/>
</dbReference>
<dbReference type="GO" id="GO:0000049">
    <property type="term" value="F:tRNA binding"/>
    <property type="evidence" value="ECO:0007669"/>
    <property type="project" value="UniProtKB-KW"/>
</dbReference>
<dbReference type="FunFam" id="3.30.930.10:FF:000011">
    <property type="entry name" value="Alanine--tRNA ligase, cytoplasmic"/>
    <property type="match status" value="1"/>
</dbReference>
<dbReference type="OrthoDB" id="2423964at2759"/>
<evidence type="ECO:0000256" key="3">
    <source>
        <dbReference type="ARBA" id="ARBA00022598"/>
    </source>
</evidence>
<gene>
    <name evidence="14" type="ORF">TM35_000192680</name>
</gene>
<dbReference type="Proteomes" id="UP000192257">
    <property type="component" value="Unassembled WGS sequence"/>
</dbReference>
<dbReference type="InterPro" id="IPR002318">
    <property type="entry name" value="Ala-tRNA-lgiase_IIc"/>
</dbReference>
<dbReference type="RefSeq" id="XP_028882090.1">
    <property type="nucleotide sequence ID" value="XM_029026766.1"/>
</dbReference>
<dbReference type="PANTHER" id="PTHR11777">
    <property type="entry name" value="ALANYL-TRNA SYNTHETASE"/>
    <property type="match status" value="1"/>
</dbReference>
<keyword evidence="3 12" id="KW-0436">Ligase</keyword>
<dbReference type="InterPro" id="IPR018163">
    <property type="entry name" value="Thr/Ala-tRNA-synth_IIc_edit"/>
</dbReference>
<evidence type="ECO:0000313" key="14">
    <source>
        <dbReference type="EMBL" id="ORC88024.1"/>
    </source>
</evidence>
<dbReference type="InterPro" id="IPR018164">
    <property type="entry name" value="Ala-tRNA-synth_IIc_N"/>
</dbReference>
<dbReference type="CDD" id="cd00673">
    <property type="entry name" value="AlaRS_core"/>
    <property type="match status" value="1"/>
</dbReference>
<dbReference type="InterPro" id="IPR050058">
    <property type="entry name" value="Ala-tRNA_ligase"/>
</dbReference>
<evidence type="ECO:0000256" key="12">
    <source>
        <dbReference type="HAMAP-Rule" id="MF_03133"/>
    </source>
</evidence>
<reference evidence="14 15" key="1">
    <citation type="submission" date="2017-03" db="EMBL/GenBank/DDBJ databases">
        <title>An alternative strategy for trypanosome survival in the mammalian bloodstream revealed through genome and transcriptome analysis of the ubiquitous bovine parasite Trypanosoma (Megatrypanum) theileri.</title>
        <authorList>
            <person name="Kelly S."/>
            <person name="Ivens A."/>
            <person name="Mott A."/>
            <person name="O'Neill E."/>
            <person name="Emms D."/>
            <person name="Macleod O."/>
            <person name="Voorheis P."/>
            <person name="Matthews J."/>
            <person name="Matthews K."/>
            <person name="Carrington M."/>
        </authorList>
    </citation>
    <scope>NUCLEOTIDE SEQUENCE [LARGE SCALE GENOMIC DNA]</scope>
    <source>
        <strain evidence="14">Edinburgh</strain>
    </source>
</reference>
<dbReference type="Gene3D" id="3.30.980.10">
    <property type="entry name" value="Threonyl-trna Synthetase, Chain A, domain 2"/>
    <property type="match status" value="1"/>
</dbReference>
<dbReference type="GO" id="GO:0070143">
    <property type="term" value="P:mitochondrial alanyl-tRNA aminoacylation"/>
    <property type="evidence" value="ECO:0007669"/>
    <property type="project" value="UniProtKB-UniRule"/>
</dbReference>
<proteinExistence type="inferred from homology"/>
<organism evidence="14 15">
    <name type="scientific">Trypanosoma theileri</name>
    <dbReference type="NCBI Taxonomy" id="67003"/>
    <lineage>
        <taxon>Eukaryota</taxon>
        <taxon>Discoba</taxon>
        <taxon>Euglenozoa</taxon>
        <taxon>Kinetoplastea</taxon>
        <taxon>Metakinetoplastina</taxon>
        <taxon>Trypanosomatida</taxon>
        <taxon>Trypanosomatidae</taxon>
        <taxon>Trypanosoma</taxon>
    </lineage>
</organism>
<dbReference type="EMBL" id="NBCO01000019">
    <property type="protein sequence ID" value="ORC88024.1"/>
    <property type="molecule type" value="Genomic_DNA"/>
</dbReference>
<evidence type="ECO:0000256" key="2">
    <source>
        <dbReference type="ARBA" id="ARBA00022555"/>
    </source>
</evidence>
<keyword evidence="6 12" id="KW-0862">Zinc</keyword>
<keyword evidence="2 12" id="KW-0820">tRNA-binding</keyword>
<dbReference type="PROSITE" id="PS50860">
    <property type="entry name" value="AA_TRNA_LIGASE_II_ALA"/>
    <property type="match status" value="1"/>
</dbReference>
<dbReference type="InterPro" id="IPR018165">
    <property type="entry name" value="Ala-tRNA-synth_IIc_core"/>
</dbReference>
<dbReference type="InterPro" id="IPR045864">
    <property type="entry name" value="aa-tRNA-synth_II/BPL/LPL"/>
</dbReference>
<dbReference type="GO" id="GO:0002161">
    <property type="term" value="F:aminoacyl-tRNA deacylase activity"/>
    <property type="evidence" value="ECO:0007669"/>
    <property type="project" value="TreeGrafter"/>
</dbReference>
<dbReference type="InterPro" id="IPR012947">
    <property type="entry name" value="tRNA_SAD"/>
</dbReference>
<dbReference type="AlphaFoldDB" id="A0A1X0NTI7"/>
<dbReference type="SUPFAM" id="SSF55186">
    <property type="entry name" value="ThrRS/AlaRS common domain"/>
    <property type="match status" value="1"/>
</dbReference>
<comment type="subunit">
    <text evidence="12">Monomer.</text>
</comment>
<keyword evidence="9 12" id="KW-0648">Protein biosynthesis</keyword>
<evidence type="ECO:0000259" key="13">
    <source>
        <dbReference type="PROSITE" id="PS50860"/>
    </source>
</evidence>
<dbReference type="SMART" id="SM00863">
    <property type="entry name" value="tRNA_SAD"/>
    <property type="match status" value="1"/>
</dbReference>
<evidence type="ECO:0000256" key="7">
    <source>
        <dbReference type="ARBA" id="ARBA00022840"/>
    </source>
</evidence>
<evidence type="ECO:0000256" key="9">
    <source>
        <dbReference type="ARBA" id="ARBA00022917"/>
    </source>
</evidence>
<dbReference type="VEuPathDB" id="TriTrypDB:TM35_000192680"/>
<feature type="binding site" evidence="12">
    <location>
        <position position="724"/>
    </location>
    <ligand>
        <name>Zn(2+)</name>
        <dbReference type="ChEBI" id="CHEBI:29105"/>
    </ligand>
</feature>
<keyword evidence="12" id="KW-0496">Mitochondrion</keyword>
<dbReference type="Pfam" id="PF07973">
    <property type="entry name" value="tRNA_SAD"/>
    <property type="match status" value="1"/>
</dbReference>
<feature type="binding site" evidence="12">
    <location>
        <position position="602"/>
    </location>
    <ligand>
        <name>Zn(2+)</name>
        <dbReference type="ChEBI" id="CHEBI:29105"/>
    </ligand>
</feature>
<accession>A0A1X0NTI7</accession>
<dbReference type="SUPFAM" id="SSF55681">
    <property type="entry name" value="Class II aaRS and biotin synthetases"/>
    <property type="match status" value="1"/>
</dbReference>
<comment type="cofactor">
    <cofactor evidence="12">
        <name>Zn(2+)</name>
        <dbReference type="ChEBI" id="CHEBI:29105"/>
    </cofactor>
    <text evidence="12">Binds 1 zinc ion per subunit.</text>
</comment>
<dbReference type="GO" id="GO:0005739">
    <property type="term" value="C:mitochondrion"/>
    <property type="evidence" value="ECO:0007669"/>
    <property type="project" value="UniProtKB-SubCell"/>
</dbReference>
<dbReference type="Gene3D" id="3.10.310.40">
    <property type="match status" value="1"/>
</dbReference>
<evidence type="ECO:0000256" key="10">
    <source>
        <dbReference type="ARBA" id="ARBA00023146"/>
    </source>
</evidence>
<comment type="caution">
    <text evidence="14">The sequence shown here is derived from an EMBL/GenBank/DDBJ whole genome shotgun (WGS) entry which is preliminary data.</text>
</comment>
<dbReference type="PANTHER" id="PTHR11777:SF9">
    <property type="entry name" value="ALANINE--TRNA LIGASE, CYTOPLASMIC"/>
    <property type="match status" value="1"/>
</dbReference>
<comment type="catalytic activity">
    <reaction evidence="11 12">
        <text>tRNA(Ala) + L-alanine + ATP = L-alanyl-tRNA(Ala) + AMP + diphosphate</text>
        <dbReference type="Rhea" id="RHEA:12540"/>
        <dbReference type="Rhea" id="RHEA-COMP:9657"/>
        <dbReference type="Rhea" id="RHEA-COMP:9923"/>
        <dbReference type="ChEBI" id="CHEBI:30616"/>
        <dbReference type="ChEBI" id="CHEBI:33019"/>
        <dbReference type="ChEBI" id="CHEBI:57972"/>
        <dbReference type="ChEBI" id="CHEBI:78442"/>
        <dbReference type="ChEBI" id="CHEBI:78497"/>
        <dbReference type="ChEBI" id="CHEBI:456215"/>
        <dbReference type="EC" id="6.1.1.7"/>
    </reaction>
</comment>
<dbReference type="EC" id="6.1.1.7" evidence="12"/>
<dbReference type="Pfam" id="PF01411">
    <property type="entry name" value="tRNA-synt_2c"/>
    <property type="match status" value="1"/>
</dbReference>
<dbReference type="Gene3D" id="3.30.930.10">
    <property type="entry name" value="Bira Bifunctional Protein, Domain 2"/>
    <property type="match status" value="1"/>
</dbReference>
<evidence type="ECO:0000256" key="8">
    <source>
        <dbReference type="ARBA" id="ARBA00022884"/>
    </source>
</evidence>
<feature type="binding site" evidence="12">
    <location>
        <position position="728"/>
    </location>
    <ligand>
        <name>Zn(2+)</name>
        <dbReference type="ChEBI" id="CHEBI:29105"/>
    </ligand>
</feature>
<keyword evidence="4 12" id="KW-0479">Metal-binding</keyword>
<evidence type="ECO:0000256" key="6">
    <source>
        <dbReference type="ARBA" id="ARBA00022833"/>
    </source>
</evidence>
<keyword evidence="10 12" id="KW-0030">Aminoacyl-tRNA synthetase</keyword>
<evidence type="ECO:0000256" key="4">
    <source>
        <dbReference type="ARBA" id="ARBA00022723"/>
    </source>
</evidence>
<sequence>MTEWPVNRVRQEFLNFFEQRNHTFVPSSPVVPLNDPTLLFINAGMNQFKNLFLGTADPNTDYGRLARAANSQLCIRAGGKHNDLEDVGRDTYHHTFFEMLGSWSFGDYFKRDAIKWAWELLTEVYKLPKDRLYVTYFEGDPANGIPADEEAKQIWLELVPPEQVIPGNAKDNFWEMGEVGPCGPCSEVHFDRIGGRNAAALVNKDDPMVIEIWNLVFMQFERREGGVLVPLPKAHVDTGMGLERLTSIMQGVHSNYDTDAWTPLFEAIQKVTEFPKSYAEIRDDTNSDATIAYRVVADHIRCLTVSLGDGAMPDSVGRGFVLRRIIRRAVRYGVQFLGAKVGFFSQLVDAVVASLGPFFTHLQDPRTVQRIKTVLADEETSFAKTWETGLKHFNKAVAEATNNTISGENAFILHDRYGFPVDLTCLLAEKANMRVNLDDFHATMKASQQSSGRVAAAKTFIDVHQVEELKSKDIPLTNDTTKYVWEDSTSEVVAIFDKKNGCFVDMLLPGEGGEEDFGIILDSTNFYAESGGQIYDTGRIVAAADAIFNVKKVYNIGGYVVHVGNMEKTSSPPVPIPLTAAVELQVNYKRRLPIAANHTSTHVLNWCLRRVLEEETPTNYMEVQQKGSLVTDEMLRFDFSYNGKVSQEDLIKIENLLNEKIKENLVVYRREVPLESAKRIEGLRQMFGEKYPDPVSVISVGVPIEDLITNPENPEWRAFAIEFCGGTHLSNLKEAELAVIISEEALMKGVRRLVVVTREAAEKAHAEGELLQQEYSEILANEGVATVAKRLSVLNKKVGDSSIPLTLKNILREKIDGSIKTAHANAKAMAAQLKEKATAAGRAAGESYDAATNPFLVQRLTEYGADREALQAYIEGFKSAVKGDVGLFLIGVGDAVAIALVDLPAAFTSRKLSAVDWAKAAVGKGGGKPHSAQSGFALADVEKVFEKAVAAVDKMKSML</sequence>
<protein>
    <recommendedName>
        <fullName evidence="12">Alanine--tRNA ligase</fullName>
        <ecNumber evidence="12">6.1.1.7</ecNumber>
    </recommendedName>
    <alternativeName>
        <fullName evidence="12">Alanyl-tRNA synthetase</fullName>
        <shortName evidence="12">AlaRS</shortName>
    </alternativeName>
</protein>
<dbReference type="SUPFAM" id="SSF50447">
    <property type="entry name" value="Translation proteins"/>
    <property type="match status" value="1"/>
</dbReference>
<dbReference type="STRING" id="67003.A0A1X0NTI7"/>
<keyword evidence="15" id="KW-1185">Reference proteome</keyword>
<keyword evidence="12" id="KW-0963">Cytoplasm</keyword>
<dbReference type="FunFam" id="3.30.980.10:FF:000004">
    <property type="entry name" value="Alanine--tRNA ligase, cytoplasmic"/>
    <property type="match status" value="1"/>
</dbReference>
<keyword evidence="7 12" id="KW-0067">ATP-binding</keyword>